<protein>
    <recommendedName>
        <fullName evidence="1">Transposase IS200-like domain-containing protein</fullName>
    </recommendedName>
</protein>
<dbReference type="InterPro" id="IPR002686">
    <property type="entry name" value="Transposase_17"/>
</dbReference>
<dbReference type="KEGG" id="nti:DNFV4_01059"/>
<dbReference type="GO" id="GO:0003677">
    <property type="term" value="F:DNA binding"/>
    <property type="evidence" value="ECO:0007669"/>
    <property type="project" value="InterPro"/>
</dbReference>
<dbReference type="Gene3D" id="3.30.70.1290">
    <property type="entry name" value="Transposase IS200-like"/>
    <property type="match status" value="1"/>
</dbReference>
<dbReference type="EMBL" id="OX365700">
    <property type="protein sequence ID" value="CAI4030631.1"/>
    <property type="molecule type" value="Genomic_DNA"/>
</dbReference>
<dbReference type="SUPFAM" id="SSF143422">
    <property type="entry name" value="Transposase IS200-like"/>
    <property type="match status" value="1"/>
</dbReference>
<accession>A0AA86MX81</accession>
<feature type="domain" description="Transposase IS200-like" evidence="1">
    <location>
        <begin position="24"/>
        <end position="118"/>
    </location>
</feature>
<gene>
    <name evidence="2" type="ORF">DNFV4_01059</name>
</gene>
<dbReference type="AlphaFoldDB" id="A0AA86MX81"/>
<keyword evidence="3" id="KW-1185">Reference proteome</keyword>
<dbReference type="InterPro" id="IPR036515">
    <property type="entry name" value="Transposase_17_sf"/>
</dbReference>
<evidence type="ECO:0000313" key="2">
    <source>
        <dbReference type="EMBL" id="CAI4030631.1"/>
    </source>
</evidence>
<dbReference type="GO" id="GO:0006313">
    <property type="term" value="P:DNA transposition"/>
    <property type="evidence" value="ECO:0007669"/>
    <property type="project" value="InterPro"/>
</dbReference>
<dbReference type="Proteomes" id="UP001179121">
    <property type="component" value="Chromosome"/>
</dbReference>
<dbReference type="Pfam" id="PF01797">
    <property type="entry name" value="Y1_Tnp"/>
    <property type="match status" value="1"/>
</dbReference>
<dbReference type="PANTHER" id="PTHR33360:SF2">
    <property type="entry name" value="TRANSPOSASE FOR INSERTION SEQUENCE ELEMENT IS200"/>
    <property type="match status" value="1"/>
</dbReference>
<dbReference type="SMART" id="SM01321">
    <property type="entry name" value="Y1_Tnp"/>
    <property type="match status" value="1"/>
</dbReference>
<organism evidence="2 3">
    <name type="scientific">Nitrospira tepida</name>
    <dbReference type="NCBI Taxonomy" id="2973512"/>
    <lineage>
        <taxon>Bacteria</taxon>
        <taxon>Pseudomonadati</taxon>
        <taxon>Nitrospirota</taxon>
        <taxon>Nitrospiria</taxon>
        <taxon>Nitrospirales</taxon>
        <taxon>Nitrospiraceae</taxon>
        <taxon>Nitrospira</taxon>
    </lineage>
</organism>
<proteinExistence type="predicted"/>
<dbReference type="PANTHER" id="PTHR33360">
    <property type="entry name" value="TRANSPOSASE FOR INSERTION SEQUENCE ELEMENT IS200"/>
    <property type="match status" value="1"/>
</dbReference>
<sequence length="134" mass="15178">MRAAGGSTDSLQEGMAVKRASHCVYDTRYHLVWAPKYRKWVLQGAIRQRVKDLFQEIAAHHGFEIEELEVDEVDKDHVHLFLSFPPRYSIGKVEGCSRRSVRRRFGGNILRRASSCGGGSFGKMAISSGRWGIR</sequence>
<evidence type="ECO:0000313" key="3">
    <source>
        <dbReference type="Proteomes" id="UP001179121"/>
    </source>
</evidence>
<dbReference type="GO" id="GO:0004803">
    <property type="term" value="F:transposase activity"/>
    <property type="evidence" value="ECO:0007669"/>
    <property type="project" value="InterPro"/>
</dbReference>
<reference evidence="2" key="1">
    <citation type="submission" date="2022-10" db="EMBL/GenBank/DDBJ databases">
        <authorList>
            <person name="Koch H."/>
        </authorList>
    </citation>
    <scope>NUCLEOTIDE SEQUENCE</scope>
    <source>
        <strain evidence="2">DNF</strain>
    </source>
</reference>
<dbReference type="NCBIfam" id="NF033573">
    <property type="entry name" value="transpos_IS200"/>
    <property type="match status" value="1"/>
</dbReference>
<name>A0AA86MX81_9BACT</name>
<evidence type="ECO:0000259" key="1">
    <source>
        <dbReference type="SMART" id="SM01321"/>
    </source>
</evidence>